<name>A0A388MFQ8_CHABU</name>
<proteinExistence type="predicted"/>
<dbReference type="AlphaFoldDB" id="A0A388MFQ8"/>
<dbReference type="EMBL" id="BFEA01001544">
    <property type="protein sequence ID" value="GBG93363.1"/>
    <property type="molecule type" value="Genomic_DNA"/>
</dbReference>
<gene>
    <name evidence="2" type="ORF">CBR_g66632</name>
</gene>
<dbReference type="OrthoDB" id="812961at2759"/>
<evidence type="ECO:0000313" key="2">
    <source>
        <dbReference type="EMBL" id="GBG93363.1"/>
    </source>
</evidence>
<feature type="compositionally biased region" description="Pro residues" evidence="1">
    <location>
        <begin position="107"/>
        <end position="127"/>
    </location>
</feature>
<dbReference type="Proteomes" id="UP000265515">
    <property type="component" value="Unassembled WGS sequence"/>
</dbReference>
<feature type="compositionally biased region" description="Basic and acidic residues" evidence="1">
    <location>
        <begin position="165"/>
        <end position="177"/>
    </location>
</feature>
<dbReference type="InterPro" id="IPR044809">
    <property type="entry name" value="AUF1-like"/>
</dbReference>
<keyword evidence="3" id="KW-1185">Reference proteome</keyword>
<feature type="compositionally biased region" description="Pro residues" evidence="1">
    <location>
        <begin position="75"/>
        <end position="84"/>
    </location>
</feature>
<comment type="caution">
    <text evidence="2">The sequence shown here is derived from an EMBL/GenBank/DDBJ whole genome shotgun (WGS) entry which is preliminary data.</text>
</comment>
<dbReference type="PANTHER" id="PTHR31215">
    <property type="entry name" value="OS05G0510400 PROTEIN-RELATED"/>
    <property type="match status" value="1"/>
</dbReference>
<dbReference type="Gramene" id="GBG93363">
    <property type="protein sequence ID" value="GBG93363"/>
    <property type="gene ID" value="CBR_g66632"/>
</dbReference>
<evidence type="ECO:0008006" key="4">
    <source>
        <dbReference type="Google" id="ProtNLM"/>
    </source>
</evidence>
<feature type="compositionally biased region" description="Basic and acidic residues" evidence="1">
    <location>
        <begin position="15"/>
        <end position="33"/>
    </location>
</feature>
<evidence type="ECO:0000313" key="3">
    <source>
        <dbReference type="Proteomes" id="UP000265515"/>
    </source>
</evidence>
<evidence type="ECO:0000256" key="1">
    <source>
        <dbReference type="SAM" id="MobiDB-lite"/>
    </source>
</evidence>
<organism evidence="2 3">
    <name type="scientific">Chara braunii</name>
    <name type="common">Braun's stonewort</name>
    <dbReference type="NCBI Taxonomy" id="69332"/>
    <lineage>
        <taxon>Eukaryota</taxon>
        <taxon>Viridiplantae</taxon>
        <taxon>Streptophyta</taxon>
        <taxon>Charophyceae</taxon>
        <taxon>Charales</taxon>
        <taxon>Characeae</taxon>
        <taxon>Chara</taxon>
    </lineage>
</organism>
<dbReference type="InterPro" id="IPR036047">
    <property type="entry name" value="F-box-like_dom_sf"/>
</dbReference>
<protein>
    <recommendedName>
        <fullName evidence="4">F-box domain-containing protein</fullName>
    </recommendedName>
</protein>
<sequence>MDYNGDDDGMQNTKDNNDHHLADDDDDKRDAKMESASGTADNDEPGPSSKKRARTSLDARGFDTVTQFDDDVLPSLPPPPPPPSLHHHPNHHHYHHDGHHQDDGPSSPSPSPSPSPLQSPSPSPSPSPNLTAASSSGWHLRRNGDGSSTIKTKTLLPAEKSLLSVDRRIGTSERRQEEDEEEEKEEEEVEKEDLFARLPDSLLLKILDDVQDVKMIFRCSVLCRRLRALVWKVSVLAFHSQVCCNMMMMNLVLGATELSSLHIQRMTQNPSRCGAGHTSLPPSLTVFELDPSVIHALYFGSSIDVWLLHSPRLTKFSINFPAGVCDSLLERILTVCVMHCHNLQSLFINCGLALQQICSHALLDCKPSESVRTLYLRGVFHLATTTTPQISLAPLAAAVVTADASPDRVEFLLRLFANLEDLELHPQDMRIPAVRSSTLRRLVIISGQFASNSRSTIVVQCQGLQDLHLANFADIDLQLQLEGSGSSTNSVPEMGTLAIESVSFQGLMSRVQGEWHTAESFLKLCNIKHLAVSSAKPELRSWTFNDLKEAVLDKETILWVLQHSQGTLETCIWDLDIGCCDPYSMTHGWSCSDPDYHRNNTHADVRWEERNLNERPGEGGWGDGWAWGDGWPRGGWGNVGNEGEGGQRNDRGRWGQVDEIPVLYNAAPSGRIPLCRGAGSGDGRVGLGDGRAAGLGDGRAGLGDGRAGLGDGRAALGDGRDGWAVLGGRYGWANDGWGNDGGVQEGRRNGWGWGGEDRNYDPFHRARRDRRNLRGNRGRERRNGWGRQYDLNRNENYWQGGGGGGQDFLDRHEHRNGVRADGHHNHAGRGSNAAADRFYKFCKGCSKSLWRDLTSSVELKALRCFEIRRPSVVRGWEDFVAASSAVGNGQESICCPHGPSSSSSSAAAAAAAAAGSTVEPSLVGFRFAPKLEVLKLFVDEVTTRTLALIDRLSHDCTSLTTLTVKTRSSAISTPIVSQLLNLQVCPAVKTKIVVENGW</sequence>
<dbReference type="SUPFAM" id="SSF81383">
    <property type="entry name" value="F-box domain"/>
    <property type="match status" value="1"/>
</dbReference>
<feature type="compositionally biased region" description="Basic residues" evidence="1">
    <location>
        <begin position="85"/>
        <end position="98"/>
    </location>
</feature>
<reference evidence="2 3" key="1">
    <citation type="journal article" date="2018" name="Cell">
        <title>The Chara Genome: Secondary Complexity and Implications for Plant Terrestrialization.</title>
        <authorList>
            <person name="Nishiyama T."/>
            <person name="Sakayama H."/>
            <person name="Vries J.D."/>
            <person name="Buschmann H."/>
            <person name="Saint-Marcoux D."/>
            <person name="Ullrich K.K."/>
            <person name="Haas F.B."/>
            <person name="Vanderstraeten L."/>
            <person name="Becker D."/>
            <person name="Lang D."/>
            <person name="Vosolsobe S."/>
            <person name="Rombauts S."/>
            <person name="Wilhelmsson P.K.I."/>
            <person name="Janitza P."/>
            <person name="Kern R."/>
            <person name="Heyl A."/>
            <person name="Rumpler F."/>
            <person name="Villalobos L.I.A.C."/>
            <person name="Clay J.M."/>
            <person name="Skokan R."/>
            <person name="Toyoda A."/>
            <person name="Suzuki Y."/>
            <person name="Kagoshima H."/>
            <person name="Schijlen E."/>
            <person name="Tajeshwar N."/>
            <person name="Catarino B."/>
            <person name="Hetherington A.J."/>
            <person name="Saltykova A."/>
            <person name="Bonnot C."/>
            <person name="Breuninger H."/>
            <person name="Symeonidi A."/>
            <person name="Radhakrishnan G.V."/>
            <person name="Van Nieuwerburgh F."/>
            <person name="Deforce D."/>
            <person name="Chang C."/>
            <person name="Karol K.G."/>
            <person name="Hedrich R."/>
            <person name="Ulvskov P."/>
            <person name="Glockner G."/>
            <person name="Delwiche C.F."/>
            <person name="Petrasek J."/>
            <person name="Van de Peer Y."/>
            <person name="Friml J."/>
            <person name="Beilby M."/>
            <person name="Dolan L."/>
            <person name="Kohara Y."/>
            <person name="Sugano S."/>
            <person name="Fujiyama A."/>
            <person name="Delaux P.-M."/>
            <person name="Quint M."/>
            <person name="TheiBen G."/>
            <person name="Hagemann M."/>
            <person name="Harholt J."/>
            <person name="Dunand C."/>
            <person name="Zachgo S."/>
            <person name="Langdale J."/>
            <person name="Maumus F."/>
            <person name="Straeten D.V.D."/>
            <person name="Gould S.B."/>
            <person name="Rensing S.A."/>
        </authorList>
    </citation>
    <scope>NUCLEOTIDE SEQUENCE [LARGE SCALE GENOMIC DNA]</scope>
    <source>
        <strain evidence="2 3">S276</strain>
    </source>
</reference>
<feature type="region of interest" description="Disordered" evidence="1">
    <location>
        <begin position="1"/>
        <end position="192"/>
    </location>
</feature>
<accession>A0A388MFQ8</accession>
<feature type="compositionally biased region" description="Acidic residues" evidence="1">
    <location>
        <begin position="178"/>
        <end position="191"/>
    </location>
</feature>
<dbReference type="STRING" id="69332.A0A388MFQ8"/>